<dbReference type="AlphaFoldDB" id="Q75H23"/>
<name>Q75H23_ORYSJ</name>
<gene>
    <name evidence="1" type="primary">OSJNBa0027H16.19</name>
</gene>
<evidence type="ECO:0000313" key="2">
    <source>
        <dbReference type="Proteomes" id="UP000000763"/>
    </source>
</evidence>
<reference evidence="2" key="2">
    <citation type="journal article" date="2008" name="Nucleic Acids Res.">
        <title>The rice annotation project database (RAP-DB): 2008 update.</title>
        <authorList>
            <consortium name="The rice annotation project (RAP)"/>
        </authorList>
    </citation>
    <scope>GENOME REANNOTATION</scope>
    <source>
        <strain evidence="2">cv. Nipponbare</strain>
    </source>
</reference>
<evidence type="ECO:0000313" key="1">
    <source>
        <dbReference type="EMBL" id="AAR06330.1"/>
    </source>
</evidence>
<organism evidence="1 2">
    <name type="scientific">Oryza sativa subsp. japonica</name>
    <name type="common">Rice</name>
    <dbReference type="NCBI Taxonomy" id="39947"/>
    <lineage>
        <taxon>Eukaryota</taxon>
        <taxon>Viridiplantae</taxon>
        <taxon>Streptophyta</taxon>
        <taxon>Embryophyta</taxon>
        <taxon>Tracheophyta</taxon>
        <taxon>Spermatophyta</taxon>
        <taxon>Magnoliopsida</taxon>
        <taxon>Liliopsida</taxon>
        <taxon>Poales</taxon>
        <taxon>Poaceae</taxon>
        <taxon>BOP clade</taxon>
        <taxon>Oryzoideae</taxon>
        <taxon>Oryzeae</taxon>
        <taxon>Oryzinae</taxon>
        <taxon>Oryza</taxon>
        <taxon>Oryza sativa</taxon>
    </lineage>
</organism>
<accession>Q75H23</accession>
<dbReference type="EMBL" id="AC137921">
    <property type="protein sequence ID" value="AAR06330.1"/>
    <property type="molecule type" value="Genomic_DNA"/>
</dbReference>
<dbReference type="Proteomes" id="UP000000763">
    <property type="component" value="Chromosome 3"/>
</dbReference>
<reference evidence="2" key="1">
    <citation type="journal article" date="2005" name="Nature">
        <title>The map-based sequence of the rice genome.</title>
        <authorList>
            <consortium name="International rice genome sequencing project (IRGSP)"/>
            <person name="Matsumoto T."/>
            <person name="Wu J."/>
            <person name="Kanamori H."/>
            <person name="Katayose Y."/>
            <person name="Fujisawa M."/>
            <person name="Namiki N."/>
            <person name="Mizuno H."/>
            <person name="Yamamoto K."/>
            <person name="Antonio B.A."/>
            <person name="Baba T."/>
            <person name="Sakata K."/>
            <person name="Nagamura Y."/>
            <person name="Aoki H."/>
            <person name="Arikawa K."/>
            <person name="Arita K."/>
            <person name="Bito T."/>
            <person name="Chiden Y."/>
            <person name="Fujitsuka N."/>
            <person name="Fukunaka R."/>
            <person name="Hamada M."/>
            <person name="Harada C."/>
            <person name="Hayashi A."/>
            <person name="Hijishita S."/>
            <person name="Honda M."/>
            <person name="Hosokawa S."/>
            <person name="Ichikawa Y."/>
            <person name="Idonuma A."/>
            <person name="Iijima M."/>
            <person name="Ikeda M."/>
            <person name="Ikeno M."/>
            <person name="Ito K."/>
            <person name="Ito S."/>
            <person name="Ito T."/>
            <person name="Ito Y."/>
            <person name="Ito Y."/>
            <person name="Iwabuchi A."/>
            <person name="Kamiya K."/>
            <person name="Karasawa W."/>
            <person name="Kurita K."/>
            <person name="Katagiri S."/>
            <person name="Kikuta A."/>
            <person name="Kobayashi H."/>
            <person name="Kobayashi N."/>
            <person name="Machita K."/>
            <person name="Maehara T."/>
            <person name="Masukawa M."/>
            <person name="Mizubayashi T."/>
            <person name="Mukai Y."/>
            <person name="Nagasaki H."/>
            <person name="Nagata Y."/>
            <person name="Naito S."/>
            <person name="Nakashima M."/>
            <person name="Nakama Y."/>
            <person name="Nakamichi Y."/>
            <person name="Nakamura M."/>
            <person name="Meguro A."/>
            <person name="Negishi M."/>
            <person name="Ohta I."/>
            <person name="Ohta T."/>
            <person name="Okamoto M."/>
            <person name="Ono N."/>
            <person name="Saji S."/>
            <person name="Sakaguchi M."/>
            <person name="Sakai K."/>
            <person name="Shibata M."/>
            <person name="Shimokawa T."/>
            <person name="Song J."/>
            <person name="Takazaki Y."/>
            <person name="Terasawa K."/>
            <person name="Tsugane M."/>
            <person name="Tsuji K."/>
            <person name="Ueda S."/>
            <person name="Waki K."/>
            <person name="Yamagata H."/>
            <person name="Yamamoto M."/>
            <person name="Yamamoto S."/>
            <person name="Yamane H."/>
            <person name="Yoshiki S."/>
            <person name="Yoshihara R."/>
            <person name="Yukawa K."/>
            <person name="Zhong H."/>
            <person name="Yano M."/>
            <person name="Yuan Q."/>
            <person name="Ouyang S."/>
            <person name="Liu J."/>
            <person name="Jones K.M."/>
            <person name="Gansberger K."/>
            <person name="Moffat K."/>
            <person name="Hill J."/>
            <person name="Bera J."/>
            <person name="Fadrosh D."/>
            <person name="Jin S."/>
            <person name="Johri S."/>
            <person name="Kim M."/>
            <person name="Overton L."/>
            <person name="Reardon M."/>
            <person name="Tsitrin T."/>
            <person name="Vuong H."/>
            <person name="Weaver B."/>
            <person name="Ciecko A."/>
            <person name="Tallon L."/>
            <person name="Jackson J."/>
            <person name="Pai G."/>
            <person name="Aken S.V."/>
            <person name="Utterback T."/>
            <person name="Reidmuller S."/>
            <person name="Feldblyum T."/>
            <person name="Hsiao J."/>
            <person name="Zismann V."/>
            <person name="Iobst S."/>
            <person name="de Vazeille A.R."/>
            <person name="Buell C.R."/>
            <person name="Ying K."/>
            <person name="Li Y."/>
            <person name="Lu T."/>
            <person name="Huang Y."/>
            <person name="Zhao Q."/>
            <person name="Feng Q."/>
            <person name="Zhang L."/>
            <person name="Zhu J."/>
            <person name="Weng Q."/>
            <person name="Mu J."/>
            <person name="Lu Y."/>
            <person name="Fan D."/>
            <person name="Liu Y."/>
            <person name="Guan J."/>
            <person name="Zhang Y."/>
            <person name="Yu S."/>
            <person name="Liu X."/>
            <person name="Zhang Y."/>
            <person name="Hong G."/>
            <person name="Han B."/>
            <person name="Choisne N."/>
            <person name="Demange N."/>
            <person name="Orjeda G."/>
            <person name="Samain S."/>
            <person name="Cattolico L."/>
            <person name="Pelletier E."/>
            <person name="Couloux A."/>
            <person name="Segurens B."/>
            <person name="Wincker P."/>
            <person name="D'Hont A."/>
            <person name="Scarpelli C."/>
            <person name="Weissenbach J."/>
            <person name="Salanoubat M."/>
            <person name="Quetier F."/>
            <person name="Yu Y."/>
            <person name="Kim H.R."/>
            <person name="Rambo T."/>
            <person name="Currie J."/>
            <person name="Collura K."/>
            <person name="Luo M."/>
            <person name="Yang T."/>
            <person name="Ammiraju J.S.S."/>
            <person name="Engler F."/>
            <person name="Soderlund C."/>
            <person name="Wing R.A."/>
            <person name="Palmer L.E."/>
            <person name="de la Bastide M."/>
            <person name="Spiegel L."/>
            <person name="Nascimento L."/>
            <person name="Zutavern T."/>
            <person name="O'Shaughnessy A."/>
            <person name="Dike S."/>
            <person name="Dedhia N."/>
            <person name="Preston R."/>
            <person name="Balija V."/>
            <person name="McCombie W.R."/>
            <person name="Chow T."/>
            <person name="Chen H."/>
            <person name="Chung M."/>
            <person name="Chen C."/>
            <person name="Shaw J."/>
            <person name="Wu H."/>
            <person name="Hsiao K."/>
            <person name="Chao Y."/>
            <person name="Chu M."/>
            <person name="Cheng C."/>
            <person name="Hour A."/>
            <person name="Lee P."/>
            <person name="Lin S."/>
            <person name="Lin Y."/>
            <person name="Liou J."/>
            <person name="Liu S."/>
            <person name="Hsing Y."/>
            <person name="Raghuvanshi S."/>
            <person name="Mohanty A."/>
            <person name="Bharti A.K."/>
            <person name="Gaur A."/>
            <person name="Gupta V."/>
            <person name="Kumar D."/>
            <person name="Ravi V."/>
            <person name="Vij S."/>
            <person name="Kapur A."/>
            <person name="Khurana P."/>
            <person name="Khurana P."/>
            <person name="Khurana J.P."/>
            <person name="Tyagi A.K."/>
            <person name="Gaikwad K."/>
            <person name="Singh A."/>
            <person name="Dalal V."/>
            <person name="Srivastava S."/>
            <person name="Dixit A."/>
            <person name="Pal A.K."/>
            <person name="Ghazi I.A."/>
            <person name="Yadav M."/>
            <person name="Pandit A."/>
            <person name="Bhargava A."/>
            <person name="Sureshbabu K."/>
            <person name="Batra K."/>
            <person name="Sharma T.R."/>
            <person name="Mohapatra T."/>
            <person name="Singh N.K."/>
            <person name="Messing J."/>
            <person name="Nelson A.B."/>
            <person name="Fuks G."/>
            <person name="Kavchok S."/>
            <person name="Keizer G."/>
            <person name="Linton E."/>
            <person name="Llaca V."/>
            <person name="Song R."/>
            <person name="Tanyolac B."/>
            <person name="Young S."/>
            <person name="Ho-Il K."/>
            <person name="Hahn J.H."/>
            <person name="Sangsakoo G."/>
            <person name="Vanavichit A."/>
            <person name="de Mattos Luiz.A.T."/>
            <person name="Zimmer P.D."/>
            <person name="Malone G."/>
            <person name="Dellagostin O."/>
            <person name="de Oliveira A.C."/>
            <person name="Bevan M."/>
            <person name="Bancroft I."/>
            <person name="Minx P."/>
            <person name="Cordum H."/>
            <person name="Wilson R."/>
            <person name="Cheng Z."/>
            <person name="Jin W."/>
            <person name="Jiang J."/>
            <person name="Leong S.A."/>
            <person name="Iwama H."/>
            <person name="Gojobori T."/>
            <person name="Itoh T."/>
            <person name="Niimura Y."/>
            <person name="Fujii Y."/>
            <person name="Habara T."/>
            <person name="Sakai H."/>
            <person name="Sato Y."/>
            <person name="Wilson G."/>
            <person name="Kumar K."/>
            <person name="McCouch S."/>
            <person name="Juretic N."/>
            <person name="Hoen D."/>
            <person name="Wright S."/>
            <person name="Bruskiewich R."/>
            <person name="Bureau T."/>
            <person name="Miyao A."/>
            <person name="Hirochika H."/>
            <person name="Nishikawa T."/>
            <person name="Kadowaki K."/>
            <person name="Sugiura M."/>
            <person name="Burr B."/>
            <person name="Sasaki T."/>
        </authorList>
    </citation>
    <scope>NUCLEOTIDE SEQUENCE [LARGE SCALE GENOMIC DNA]</scope>
    <source>
        <strain evidence="2">cv. Nipponbare</strain>
    </source>
</reference>
<protein>
    <submittedName>
        <fullName evidence="1">Uncharacterized protein</fullName>
    </submittedName>
</protein>
<sequence>MSPSRLALAINTADSAIPGRIVGARQQRKLVQACSCQERHSAVFDLARCGFKEEGYPVVDYESALQTAKSTTVR</sequence>
<proteinExistence type="predicted"/>